<comment type="pathway">
    <text evidence="2">Glycan biosynthesis; hyaluronan biosynthesis.</text>
</comment>
<dbReference type="PANTHER" id="PTHR22913">
    <property type="entry name" value="HYALURONAN SYNTHASE"/>
    <property type="match status" value="1"/>
</dbReference>
<evidence type="ECO:0000313" key="17">
    <source>
        <dbReference type="EMBL" id="MDJ1134884.1"/>
    </source>
</evidence>
<dbReference type="InterPro" id="IPR029044">
    <property type="entry name" value="Nucleotide-diphossugar_trans"/>
</dbReference>
<feature type="domain" description="Glycosyltransferase 2-like" evidence="16">
    <location>
        <begin position="121"/>
        <end position="295"/>
    </location>
</feature>
<dbReference type="Gene3D" id="3.90.550.10">
    <property type="entry name" value="Spore Coat Polysaccharide Biosynthesis Protein SpsA, Chain A"/>
    <property type="match status" value="1"/>
</dbReference>
<comment type="catalytic activity">
    <reaction evidence="13">
        <text>[hyaluronan](n) + UDP-N-acetyl-alpha-D-glucosamine = N-acetyl-beta-D-glucosaminyl-(1-&gt;4)-[hyaluronan](n) + UDP + H(+)</text>
        <dbReference type="Rhea" id="RHEA:20465"/>
        <dbReference type="Rhea" id="RHEA-COMP:12583"/>
        <dbReference type="Rhea" id="RHEA-COMP:12585"/>
        <dbReference type="ChEBI" id="CHEBI:15378"/>
        <dbReference type="ChEBI" id="CHEBI:57705"/>
        <dbReference type="ChEBI" id="CHEBI:58223"/>
        <dbReference type="ChEBI" id="CHEBI:132153"/>
        <dbReference type="ChEBI" id="CHEBI:132154"/>
        <dbReference type="EC" id="2.4.1.212"/>
    </reaction>
</comment>
<evidence type="ECO:0000256" key="9">
    <source>
        <dbReference type="ARBA" id="ARBA00037408"/>
    </source>
</evidence>
<evidence type="ECO:0000256" key="7">
    <source>
        <dbReference type="ARBA" id="ARBA00022679"/>
    </source>
</evidence>
<evidence type="ECO:0000256" key="2">
    <source>
        <dbReference type="ARBA" id="ARBA00004698"/>
    </source>
</evidence>
<feature type="transmembrane region" description="Helical" evidence="15">
    <location>
        <begin position="82"/>
        <end position="100"/>
    </location>
</feature>
<dbReference type="EMBL" id="JANCPR020000024">
    <property type="protein sequence ID" value="MDJ1134884.1"/>
    <property type="molecule type" value="Genomic_DNA"/>
</dbReference>
<feature type="transmembrane region" description="Helical" evidence="15">
    <location>
        <begin position="375"/>
        <end position="397"/>
    </location>
</feature>
<dbReference type="InterPro" id="IPR001173">
    <property type="entry name" value="Glyco_trans_2-like"/>
</dbReference>
<gene>
    <name evidence="17" type="ORF">NMN56_023580</name>
</gene>
<evidence type="ECO:0000256" key="10">
    <source>
        <dbReference type="ARBA" id="ARBA00040508"/>
    </source>
</evidence>
<evidence type="ECO:0000256" key="4">
    <source>
        <dbReference type="ARBA" id="ARBA00012207"/>
    </source>
</evidence>
<keyword evidence="6 17" id="KW-0328">Glycosyltransferase</keyword>
<evidence type="ECO:0000256" key="3">
    <source>
        <dbReference type="ARBA" id="ARBA00006782"/>
    </source>
</evidence>
<keyword evidence="15" id="KW-0812">Transmembrane</keyword>
<feature type="transmembrane region" description="Helical" evidence="15">
    <location>
        <begin position="409"/>
        <end position="430"/>
    </location>
</feature>
<keyword evidence="18" id="KW-1185">Reference proteome</keyword>
<evidence type="ECO:0000259" key="16">
    <source>
        <dbReference type="Pfam" id="PF00535"/>
    </source>
</evidence>
<dbReference type="Pfam" id="PF00535">
    <property type="entry name" value="Glycos_transf_2"/>
    <property type="match status" value="1"/>
</dbReference>
<reference evidence="17 18" key="1">
    <citation type="submission" date="2023-05" db="EMBL/GenBank/DDBJ databases">
        <title>Streptantibioticus silvisoli sp. nov., acidotolerant actinomycetes 1 from pine litter.</title>
        <authorList>
            <person name="Swiecimska M."/>
            <person name="Golinska P."/>
            <person name="Sangal V."/>
            <person name="Wachnowicz B."/>
            <person name="Goodfellow M."/>
        </authorList>
    </citation>
    <scope>NUCLEOTIDE SEQUENCE [LARGE SCALE GENOMIC DNA]</scope>
    <source>
        <strain evidence="17 18">DSM 42109</strain>
    </source>
</reference>
<evidence type="ECO:0000256" key="5">
    <source>
        <dbReference type="ARBA" id="ARBA00022475"/>
    </source>
</evidence>
<evidence type="ECO:0000256" key="8">
    <source>
        <dbReference type="ARBA" id="ARBA00023136"/>
    </source>
</evidence>
<comment type="subcellular location">
    <subcellularLocation>
        <location evidence="1">Cell membrane</location>
    </subcellularLocation>
</comment>
<dbReference type="PANTHER" id="PTHR22913:SF12">
    <property type="entry name" value="MANNURONAN SYNTHASE"/>
    <property type="match status" value="1"/>
</dbReference>
<comment type="function">
    <text evidence="9">Glycosaminoglycan synthesis. The hyaluronic acid capsule is involved in the pathogenicity of group A Streptococci; it may be the major virulence determinant.</text>
</comment>
<dbReference type="EC" id="2.4.1.212" evidence="4"/>
<evidence type="ECO:0000256" key="13">
    <source>
        <dbReference type="ARBA" id="ARBA00047709"/>
    </source>
</evidence>
<feature type="transmembrane region" description="Helical" evidence="15">
    <location>
        <begin position="442"/>
        <end position="459"/>
    </location>
</feature>
<evidence type="ECO:0000256" key="15">
    <source>
        <dbReference type="SAM" id="Phobius"/>
    </source>
</evidence>
<dbReference type="GO" id="GO:0016757">
    <property type="term" value="F:glycosyltransferase activity"/>
    <property type="evidence" value="ECO:0007669"/>
    <property type="project" value="UniProtKB-KW"/>
</dbReference>
<keyword evidence="8 15" id="KW-0472">Membrane</keyword>
<dbReference type="Proteomes" id="UP001214441">
    <property type="component" value="Unassembled WGS sequence"/>
</dbReference>
<evidence type="ECO:0000256" key="1">
    <source>
        <dbReference type="ARBA" id="ARBA00004236"/>
    </source>
</evidence>
<protein>
    <recommendedName>
        <fullName evidence="10">Hyaluronan synthase</fullName>
        <ecNumber evidence="4">2.4.1.212</ecNumber>
    </recommendedName>
    <alternativeName>
        <fullName evidence="12">Hyaluronate synthase</fullName>
    </alternativeName>
    <alternativeName>
        <fullName evidence="11">Hyaluronic acid synthase</fullName>
    </alternativeName>
</protein>
<comment type="similarity">
    <text evidence="3">Belongs to the NodC/HAS family.</text>
</comment>
<dbReference type="SUPFAM" id="SSF53448">
    <property type="entry name" value="Nucleotide-diphospho-sugar transferases"/>
    <property type="match status" value="1"/>
</dbReference>
<evidence type="ECO:0000256" key="6">
    <source>
        <dbReference type="ARBA" id="ARBA00022676"/>
    </source>
</evidence>
<keyword evidence="15" id="KW-1133">Transmembrane helix</keyword>
<comment type="caution">
    <text evidence="17">The sequence shown here is derived from an EMBL/GenBank/DDBJ whole genome shotgun (WGS) entry which is preliminary data.</text>
</comment>
<keyword evidence="5" id="KW-1003">Cell membrane</keyword>
<keyword evidence="7 17" id="KW-0808">Transferase</keyword>
<dbReference type="RefSeq" id="WP_274045744.1">
    <property type="nucleotide sequence ID" value="NZ_JANCPR020000024.1"/>
</dbReference>
<evidence type="ECO:0000256" key="11">
    <source>
        <dbReference type="ARBA" id="ARBA00042148"/>
    </source>
</evidence>
<evidence type="ECO:0000256" key="14">
    <source>
        <dbReference type="ARBA" id="ARBA00048168"/>
    </source>
</evidence>
<organism evidence="17 18">
    <name type="scientific">Streptomyces iconiensis</name>
    <dbReference type="NCBI Taxonomy" id="1384038"/>
    <lineage>
        <taxon>Bacteria</taxon>
        <taxon>Bacillati</taxon>
        <taxon>Actinomycetota</taxon>
        <taxon>Actinomycetes</taxon>
        <taxon>Kitasatosporales</taxon>
        <taxon>Streptomycetaceae</taxon>
        <taxon>Streptomyces</taxon>
    </lineage>
</organism>
<name>A0ABT7A0N1_9ACTN</name>
<evidence type="ECO:0000256" key="12">
    <source>
        <dbReference type="ARBA" id="ARBA00043237"/>
    </source>
</evidence>
<proteinExistence type="inferred from homology"/>
<feature type="transmembrane region" description="Helical" evidence="15">
    <location>
        <begin position="47"/>
        <end position="70"/>
    </location>
</feature>
<comment type="catalytic activity">
    <reaction evidence="14">
        <text>N-acetyl-beta-D-glucosaminyl-(1-&gt;4)-[hyaluronan](n) + UDP-alpha-D-glucuronate = [hyaluronan](n+1) + UDP + H(+)</text>
        <dbReference type="Rhea" id="RHEA:12528"/>
        <dbReference type="Rhea" id="RHEA-COMP:12585"/>
        <dbReference type="Rhea" id="RHEA-COMP:12587"/>
        <dbReference type="ChEBI" id="CHEBI:15378"/>
        <dbReference type="ChEBI" id="CHEBI:58052"/>
        <dbReference type="ChEBI" id="CHEBI:58223"/>
        <dbReference type="ChEBI" id="CHEBI:132153"/>
        <dbReference type="ChEBI" id="CHEBI:132154"/>
        <dbReference type="EC" id="2.4.1.212"/>
    </reaction>
</comment>
<accession>A0ABT7A0N1</accession>
<evidence type="ECO:0000313" key="18">
    <source>
        <dbReference type="Proteomes" id="UP001214441"/>
    </source>
</evidence>
<sequence length="488" mass="53565">MTADAHRGLFARAADSVVSTPEDSRPAARLSGTFSLPRAWCASPRGLVLLGAFPLTAFLAWGIAHAISVIGSLTGGDTGSMALPWLASFLLLWWVPVSWLERPRTASPQAQAELDALKVTVQIPVYNEAPDALRACLQSVLAQSRPVDRIRVVDDGSVHGDGTAMTYDAIRAELFDRAADHGVEATWDRTPNRGKRYAQMHVLAHDDADVFVTLDSDSILDPDAVAEGLKPFSDPKVTSVAGQVVVLNHDANALTRLTNLLYLPFTRGLRSAQSVLGRVTINSGTLAFYRAHIVRDAAGVYEHETFRGRPMQMNDDSMLTFYGLLAGDTVHQPSSLVFTLAPERWRHYLAQQLRWMRGTTVRHLWWLRYMPANGIVFWATVAEYVHLVLGIAIPVVLVTDAGLRCHLGALAVAGTVIGTAMSYLMALRLFTVRRSDMTLRQALMLFTLAPVATAWRALLLRPMYLYAMATCHRVNRWGTRGGVEVGLG</sequence>